<dbReference type="PANTHER" id="PTHR45737">
    <property type="entry name" value="VON WILLEBRAND FACTOR A DOMAIN-CONTAINING PROTEIN 5A"/>
    <property type="match status" value="1"/>
</dbReference>
<proteinExistence type="predicted"/>
<dbReference type="SUPFAM" id="SSF53300">
    <property type="entry name" value="vWA-like"/>
    <property type="match status" value="1"/>
</dbReference>
<evidence type="ECO:0000313" key="5">
    <source>
        <dbReference type="EMBL" id="PJK27576.1"/>
    </source>
</evidence>
<keyword evidence="1" id="KW-1133">Transmembrane helix</keyword>
<evidence type="ECO:0000313" key="6">
    <source>
        <dbReference type="Proteomes" id="UP000229498"/>
    </source>
</evidence>
<gene>
    <name evidence="5" type="ORF">CVT23_21950</name>
</gene>
<keyword evidence="2" id="KW-0732">Signal</keyword>
<feature type="domain" description="VWFA" evidence="3">
    <location>
        <begin position="332"/>
        <end position="504"/>
    </location>
</feature>
<dbReference type="Pfam" id="PF08487">
    <property type="entry name" value="VIT"/>
    <property type="match status" value="1"/>
</dbReference>
<dbReference type="PANTHER" id="PTHR45737:SF6">
    <property type="entry name" value="VON WILLEBRAND FACTOR A DOMAIN-CONTAINING PROTEIN 5A"/>
    <property type="match status" value="1"/>
</dbReference>
<feature type="chain" id="PRO_5014844830" evidence="2">
    <location>
        <begin position="28"/>
        <end position="732"/>
    </location>
</feature>
<evidence type="ECO:0000259" key="3">
    <source>
        <dbReference type="PROSITE" id="PS50234"/>
    </source>
</evidence>
<dbReference type="AlphaFoldDB" id="A0A2M9FVT0"/>
<feature type="domain" description="VIT" evidence="4">
    <location>
        <begin position="44"/>
        <end position="172"/>
    </location>
</feature>
<evidence type="ECO:0000256" key="2">
    <source>
        <dbReference type="SAM" id="SignalP"/>
    </source>
</evidence>
<dbReference type="NCBIfam" id="TIGR03788">
    <property type="entry name" value="marine_srt_targ"/>
    <property type="match status" value="1"/>
</dbReference>
<dbReference type="InterPro" id="IPR002035">
    <property type="entry name" value="VWF_A"/>
</dbReference>
<dbReference type="PROSITE" id="PS50234">
    <property type="entry name" value="VWFA"/>
    <property type="match status" value="1"/>
</dbReference>
<sequence length="732" mass="78562">MRIGIRELLRQGMRAALLAVVAAPALAQTPGGGLVALNDVASGSLLLRTDEPGRYVRAPLVASSFDIDISGPVVRATVTQRFRNVSDKWVDGRYAFPLPDESAVDSLKMRIGGRFIEGVVKERDQARRDYEQARTEGRKAALVEQQRPNLFTNDVANIGPGDVVVVEIAWLQTLAPADGAFELRLPLVVAPRYNPKPVVHAVDFGPGGWAIRDRVPGREAIESPLADPREQPEGTIYNPVIISVDLQAGFPLGAVESRHHDVTVARDGDEAATVTLDGAVPADRDFVLRWTPDVGAAPHAALFRESAGGRDYYLALLTPPEPEAVTDAPARDVIFVQDVSGSMDGESIRQAREGLAQALRRLEAEDRFNIVFFNDRMWRYAPDMVPATPGNIAKALSAVAAMRADRGTEMLPALEEALADATPGETDRLRQVIFLTDGAVGNEAQMLQAITAGLGRSRLFTVGIGSAPNSYFMTRAAELGRGAVVYVDDPTEVAGQMAALFAKIENPVLTDLRAALPDGAGDLSPDPLPDLYAGDPVVFAFHTPEGEAGTVSLTAGRGGDAFEWRIDLAQAAPRAGIAKLWARKHIRKLEALASSQVGWEMGREKLDATILQAALDHRLVSRLTSLVAVDVTPSRPDGVESTATEVPLNLPAGWNAERFLDAPAPAPQLRKAALPQAELARLSTAAAPQPSGAPVPRGSLDWRARVLAGLLLLLMAIAGWRLHRRWPAGRTT</sequence>
<keyword evidence="6" id="KW-1185">Reference proteome</keyword>
<dbReference type="Gene3D" id="3.40.50.410">
    <property type="entry name" value="von Willebrand factor, type A domain"/>
    <property type="match status" value="1"/>
</dbReference>
<protein>
    <submittedName>
        <fullName evidence="5">Marine proteobacterial sortase target protein</fullName>
    </submittedName>
</protein>
<dbReference type="PROSITE" id="PS51468">
    <property type="entry name" value="VIT"/>
    <property type="match status" value="1"/>
</dbReference>
<feature type="signal peptide" evidence="2">
    <location>
        <begin position="1"/>
        <end position="27"/>
    </location>
</feature>
<dbReference type="Pfam" id="PF13768">
    <property type="entry name" value="VWA_3"/>
    <property type="match status" value="1"/>
</dbReference>
<organism evidence="5 6">
    <name type="scientific">Minwuia thermotolerans</name>
    <dbReference type="NCBI Taxonomy" id="2056226"/>
    <lineage>
        <taxon>Bacteria</taxon>
        <taxon>Pseudomonadati</taxon>
        <taxon>Pseudomonadota</taxon>
        <taxon>Alphaproteobacteria</taxon>
        <taxon>Minwuiales</taxon>
        <taxon>Minwuiaceae</taxon>
        <taxon>Minwuia</taxon>
    </lineage>
</organism>
<evidence type="ECO:0000259" key="4">
    <source>
        <dbReference type="PROSITE" id="PS51468"/>
    </source>
</evidence>
<comment type="caution">
    <text evidence="5">The sequence shown here is derived from an EMBL/GenBank/DDBJ whole genome shotgun (WGS) entry which is preliminary data.</text>
</comment>
<dbReference type="OrthoDB" id="9784383at2"/>
<keyword evidence="1" id="KW-0812">Transmembrane</keyword>
<dbReference type="Proteomes" id="UP000229498">
    <property type="component" value="Unassembled WGS sequence"/>
</dbReference>
<dbReference type="InterPro" id="IPR022440">
    <property type="entry name" value="CHP03788"/>
</dbReference>
<dbReference type="InterPro" id="IPR036465">
    <property type="entry name" value="vWFA_dom_sf"/>
</dbReference>
<name>A0A2M9FVT0_9PROT</name>
<dbReference type="EMBL" id="PHIG01000063">
    <property type="protein sequence ID" value="PJK27576.1"/>
    <property type="molecule type" value="Genomic_DNA"/>
</dbReference>
<feature type="transmembrane region" description="Helical" evidence="1">
    <location>
        <begin position="702"/>
        <end position="722"/>
    </location>
</feature>
<reference evidence="5 6" key="1">
    <citation type="submission" date="2017-11" db="EMBL/GenBank/DDBJ databases">
        <title>Draft genome sequence of Rhizobiales bacterium SY3-13.</title>
        <authorList>
            <person name="Sun C."/>
        </authorList>
    </citation>
    <scope>NUCLEOTIDE SEQUENCE [LARGE SCALE GENOMIC DNA]</scope>
    <source>
        <strain evidence="5 6">SY3-13</strain>
    </source>
</reference>
<accession>A0A2M9FVT0</accession>
<dbReference type="RefSeq" id="WP_109795289.1">
    <property type="nucleotide sequence ID" value="NZ_PHIG01000063.1"/>
</dbReference>
<dbReference type="InterPro" id="IPR013694">
    <property type="entry name" value="VIT"/>
</dbReference>
<dbReference type="SMART" id="SM00609">
    <property type="entry name" value="VIT"/>
    <property type="match status" value="1"/>
</dbReference>
<evidence type="ECO:0000256" key="1">
    <source>
        <dbReference type="SAM" id="Phobius"/>
    </source>
</evidence>
<keyword evidence="1" id="KW-0472">Membrane</keyword>
<dbReference type="SMART" id="SM00327">
    <property type="entry name" value="VWA"/>
    <property type="match status" value="1"/>
</dbReference>